<reference evidence="2" key="1">
    <citation type="journal article" date="2020" name="mSystems">
        <title>Genome- and Community-Level Interaction Insights into Carbon Utilization and Element Cycling Functions of Hydrothermarchaeota in Hydrothermal Sediment.</title>
        <authorList>
            <person name="Zhou Z."/>
            <person name="Liu Y."/>
            <person name="Xu W."/>
            <person name="Pan J."/>
            <person name="Luo Z.H."/>
            <person name="Li M."/>
        </authorList>
    </citation>
    <scope>NUCLEOTIDE SEQUENCE [LARGE SCALE GENOMIC DNA]</scope>
    <source>
        <strain evidence="2">SpSt-503</strain>
    </source>
</reference>
<sequence>MEGSASDVIFHFEVGGRKVLGFDTSLTPQAFAKARLGSLMRQGGIMVDSAVHGWNLEGTVEYQGHMVFYGADVPGESLETLLSHSDDYALLALQRYLKALAIIAESNAALLETIALFPAGVLIGSDGSVFFAPSALAKRVYEYQDPLGYIERVLQWGHPDKTGMEAATFTAASLSYRLFTGTAPFALPAIAEPEKKRELLFQDIRDGRCKGAHLVSPSLMPEIAATLDRILCAEMDKPSPTLGDLIGLIGEPGSKKIADFYTPEESAKSVSEKKLQEYNRRERRIGVQRFLKKYKYVMMAGFGTALALFIIARSIIVDQQKRPTTKGLSPQAVVESYYKAFNTLDHQWMDACVRKEVGKGDIEAVMNLFVISRVREAYERKVTVLNPEIWKSQGSPATDASVFGITNLKLLLKTEIPAHPGPGDRSAIEATYDFYYPEQGSSEQSRTLAIETRKDTLTLEWEKDRWKIVAIERMVLNPQSDTP</sequence>
<protein>
    <submittedName>
        <fullName evidence="2">Uncharacterized protein</fullName>
    </submittedName>
</protein>
<dbReference type="EMBL" id="DSVL01000325">
    <property type="protein sequence ID" value="HFH29950.1"/>
    <property type="molecule type" value="Genomic_DNA"/>
</dbReference>
<dbReference type="AlphaFoldDB" id="A0A7C3EDK4"/>
<comment type="caution">
    <text evidence="2">The sequence shown here is derived from an EMBL/GenBank/DDBJ whole genome shotgun (WGS) entry which is preliminary data.</text>
</comment>
<proteinExistence type="predicted"/>
<keyword evidence="1" id="KW-0472">Membrane</keyword>
<organism evidence="2">
    <name type="scientific">Gracilinema caldarium</name>
    <dbReference type="NCBI Taxonomy" id="215591"/>
    <lineage>
        <taxon>Bacteria</taxon>
        <taxon>Pseudomonadati</taxon>
        <taxon>Spirochaetota</taxon>
        <taxon>Spirochaetia</taxon>
        <taxon>Spirochaetales</taxon>
        <taxon>Breznakiellaceae</taxon>
        <taxon>Gracilinema</taxon>
    </lineage>
</organism>
<evidence type="ECO:0000256" key="1">
    <source>
        <dbReference type="SAM" id="Phobius"/>
    </source>
</evidence>
<accession>A0A7C3EDK4</accession>
<keyword evidence="1" id="KW-1133">Transmembrane helix</keyword>
<name>A0A7C3EDK4_9SPIR</name>
<evidence type="ECO:0000313" key="2">
    <source>
        <dbReference type="EMBL" id="HFH29950.1"/>
    </source>
</evidence>
<keyword evidence="1" id="KW-0812">Transmembrane</keyword>
<gene>
    <name evidence="2" type="ORF">ENS59_10645</name>
</gene>
<feature type="transmembrane region" description="Helical" evidence="1">
    <location>
        <begin position="296"/>
        <end position="316"/>
    </location>
</feature>